<dbReference type="InterPro" id="IPR031352">
    <property type="entry name" value="SesA"/>
</dbReference>
<dbReference type="OrthoDB" id="674604at2759"/>
<evidence type="ECO:0000313" key="3">
    <source>
        <dbReference type="Proteomes" id="UP000027238"/>
    </source>
</evidence>
<protein>
    <recommendedName>
        <fullName evidence="1">NACHT-NTPase and P-loop NTPases N-terminal domain-containing protein</fullName>
    </recommendedName>
</protein>
<dbReference type="Pfam" id="PF17107">
    <property type="entry name" value="SesA"/>
    <property type="match status" value="1"/>
</dbReference>
<comment type="caution">
    <text evidence="2">The sequence shown here is derived from an EMBL/GenBank/DDBJ whole genome shotgun (WGS) entry which is preliminary data.</text>
</comment>
<name>A0A066XRE0_COLSU</name>
<dbReference type="EMBL" id="JMSE01000125">
    <property type="protein sequence ID" value="KDN71788.1"/>
    <property type="molecule type" value="Genomic_DNA"/>
</dbReference>
<dbReference type="Proteomes" id="UP000027238">
    <property type="component" value="Unassembled WGS sequence"/>
</dbReference>
<organism evidence="2 3">
    <name type="scientific">Colletotrichum sublineola</name>
    <name type="common">Sorghum anthracnose fungus</name>
    <dbReference type="NCBI Taxonomy" id="1173701"/>
    <lineage>
        <taxon>Eukaryota</taxon>
        <taxon>Fungi</taxon>
        <taxon>Dikarya</taxon>
        <taxon>Ascomycota</taxon>
        <taxon>Pezizomycotina</taxon>
        <taxon>Sordariomycetes</taxon>
        <taxon>Hypocreomycetidae</taxon>
        <taxon>Glomerellales</taxon>
        <taxon>Glomerellaceae</taxon>
        <taxon>Colletotrichum</taxon>
        <taxon>Colletotrichum graminicola species complex</taxon>
    </lineage>
</organism>
<proteinExistence type="predicted"/>
<evidence type="ECO:0000313" key="2">
    <source>
        <dbReference type="EMBL" id="KDN71788.1"/>
    </source>
</evidence>
<dbReference type="AlphaFoldDB" id="A0A066XRE0"/>
<accession>A0A066XRE0</accession>
<evidence type="ECO:0000259" key="1">
    <source>
        <dbReference type="Pfam" id="PF17107"/>
    </source>
</evidence>
<feature type="domain" description="NACHT-NTPase and P-loop NTPases N-terminal" evidence="1">
    <location>
        <begin position="13"/>
        <end position="133"/>
    </location>
</feature>
<reference evidence="3" key="1">
    <citation type="journal article" date="2014" name="Genome Announc.">
        <title>Draft genome sequence of Colletotrichum sublineola, a destructive pathogen of cultivated sorghum.</title>
        <authorList>
            <person name="Baroncelli R."/>
            <person name="Sanz-Martin J.M."/>
            <person name="Rech G.E."/>
            <person name="Sukno S.A."/>
            <person name="Thon M.R."/>
        </authorList>
    </citation>
    <scope>NUCLEOTIDE SEQUENCE [LARGE SCALE GENOMIC DNA]</scope>
    <source>
        <strain evidence="3">TX430BB</strain>
    </source>
</reference>
<dbReference type="OMA" id="RNKGPEN"/>
<sequence>MPGPQATKVSYSIRAGISSLQDIREIHGNLDDVEDLPASFAEVGNHLPVIYEALKFARHRVQKSEDDSIWTDVIRTMDGCKATADRLEGVYGKVVSSAPAQRMERYRDSVSGMGKEGLVEALMEAILLDVDVLLMVDEKMKVAAESHLATLAEIMSHVSAIPPSLHGDSSASGFYNYGSGPQNVVAGDWQQYNNNGQGYQFNETTFHGVDPFNPG</sequence>
<gene>
    <name evidence="2" type="ORF">CSUB01_12113</name>
</gene>
<keyword evidence="3" id="KW-1185">Reference proteome</keyword>
<dbReference type="HOGENOM" id="CLU_080513_1_0_1"/>
<dbReference type="eggNOG" id="ENOG502SR7W">
    <property type="taxonomic scope" value="Eukaryota"/>
</dbReference>